<comment type="caution">
    <text evidence="1">The sequence shown here is derived from an EMBL/GenBank/DDBJ whole genome shotgun (WGS) entry which is preliminary data.</text>
</comment>
<sequence length="167" mass="17665">MKWSMKAAGFALAAMGIVVSCEIAMAETQPLSFEGAKWIWYSPGTGGNLNSLPAGVNYFRAEMTLPDNTQGNSAQVKSAEVIVTCDNLFALHLNGLGVGECPVSNDAWGSPKRYDVTKLLVPGRNVVAVEAVNTLPGPAALIVKLVAHLADGQTVTLISDETWKGYV</sequence>
<dbReference type="InterPro" id="IPR008979">
    <property type="entry name" value="Galactose-bd-like_sf"/>
</dbReference>
<accession>A0A0F8YAE0</accession>
<feature type="non-terminal residue" evidence="1">
    <location>
        <position position="167"/>
    </location>
</feature>
<proteinExistence type="predicted"/>
<evidence type="ECO:0000313" key="1">
    <source>
        <dbReference type="EMBL" id="KKK78362.1"/>
    </source>
</evidence>
<name>A0A0F8YAE0_9ZZZZ</name>
<protein>
    <submittedName>
        <fullName evidence="1">Uncharacterized protein</fullName>
    </submittedName>
</protein>
<dbReference type="EMBL" id="LAZR01054522">
    <property type="protein sequence ID" value="KKK78362.1"/>
    <property type="molecule type" value="Genomic_DNA"/>
</dbReference>
<dbReference type="Gene3D" id="2.60.120.260">
    <property type="entry name" value="Galactose-binding domain-like"/>
    <property type="match status" value="1"/>
</dbReference>
<dbReference type="SUPFAM" id="SSF49785">
    <property type="entry name" value="Galactose-binding domain-like"/>
    <property type="match status" value="1"/>
</dbReference>
<dbReference type="PROSITE" id="PS51257">
    <property type="entry name" value="PROKAR_LIPOPROTEIN"/>
    <property type="match status" value="1"/>
</dbReference>
<reference evidence="1" key="1">
    <citation type="journal article" date="2015" name="Nature">
        <title>Complex archaea that bridge the gap between prokaryotes and eukaryotes.</title>
        <authorList>
            <person name="Spang A."/>
            <person name="Saw J.H."/>
            <person name="Jorgensen S.L."/>
            <person name="Zaremba-Niedzwiedzka K."/>
            <person name="Martijn J."/>
            <person name="Lind A.E."/>
            <person name="van Eijk R."/>
            <person name="Schleper C."/>
            <person name="Guy L."/>
            <person name="Ettema T.J."/>
        </authorList>
    </citation>
    <scope>NUCLEOTIDE SEQUENCE</scope>
</reference>
<dbReference type="AlphaFoldDB" id="A0A0F8YAE0"/>
<gene>
    <name evidence="1" type="ORF">LCGC14_2844320</name>
</gene>
<organism evidence="1">
    <name type="scientific">marine sediment metagenome</name>
    <dbReference type="NCBI Taxonomy" id="412755"/>
    <lineage>
        <taxon>unclassified sequences</taxon>
        <taxon>metagenomes</taxon>
        <taxon>ecological metagenomes</taxon>
    </lineage>
</organism>